<evidence type="ECO:0000256" key="16">
    <source>
        <dbReference type="ARBA" id="ARBA00075385"/>
    </source>
</evidence>
<dbReference type="GeneID" id="102836017"/>
<dbReference type="InterPro" id="IPR001031">
    <property type="entry name" value="Thioesterase"/>
</dbReference>
<evidence type="ECO:0000256" key="1">
    <source>
        <dbReference type="ARBA" id="ARBA00007169"/>
    </source>
</evidence>
<evidence type="ECO:0000256" key="8">
    <source>
        <dbReference type="ARBA" id="ARBA00047969"/>
    </source>
</evidence>
<dbReference type="InterPro" id="IPR012223">
    <property type="entry name" value="TEII"/>
</dbReference>
<accession>A0A9B0TXQ2</accession>
<reference evidence="21" key="1">
    <citation type="submission" date="2025-08" db="UniProtKB">
        <authorList>
            <consortium name="RefSeq"/>
        </authorList>
    </citation>
    <scope>IDENTIFICATION</scope>
    <source>
        <tissue evidence="21">Spleen</tissue>
    </source>
</reference>
<dbReference type="AlphaFoldDB" id="A0A9B0TXQ2"/>
<proteinExistence type="inferred from homology"/>
<evidence type="ECO:0000256" key="15">
    <source>
        <dbReference type="ARBA" id="ARBA00073799"/>
    </source>
</evidence>
<comment type="catalytic activity">
    <reaction evidence="12">
        <text>hexadecanoyl-CoA + H2O = hexadecanoate + CoA + H(+)</text>
        <dbReference type="Rhea" id="RHEA:16645"/>
        <dbReference type="ChEBI" id="CHEBI:7896"/>
        <dbReference type="ChEBI" id="CHEBI:15377"/>
        <dbReference type="ChEBI" id="CHEBI:15378"/>
        <dbReference type="ChEBI" id="CHEBI:57287"/>
        <dbReference type="ChEBI" id="CHEBI:57379"/>
    </reaction>
    <physiologicalReaction direction="left-to-right" evidence="12">
        <dbReference type="Rhea" id="RHEA:16646"/>
    </physiologicalReaction>
</comment>
<dbReference type="RefSeq" id="XP_006872678.1">
    <property type="nucleotide sequence ID" value="XM_006872616.1"/>
</dbReference>
<dbReference type="SUPFAM" id="SSF53474">
    <property type="entry name" value="alpha/beta-Hydrolases"/>
    <property type="match status" value="1"/>
</dbReference>
<evidence type="ECO:0000259" key="19">
    <source>
        <dbReference type="Pfam" id="PF00975"/>
    </source>
</evidence>
<evidence type="ECO:0000313" key="21">
    <source>
        <dbReference type="RefSeq" id="XP_006872678.1"/>
    </source>
</evidence>
<protein>
    <recommendedName>
        <fullName evidence="15">S-acyl fatty acid synthase thioesterase, medium chain</fullName>
        <ecNumber evidence="2">3.1.2.14</ecNumber>
    </recommendedName>
    <alternativeName>
        <fullName evidence="16">Oleoyl-ACP hydrolase</fullName>
    </alternativeName>
    <alternativeName>
        <fullName evidence="18">Thioesterase II</fullName>
    </alternativeName>
    <alternativeName>
        <fullName evidence="17">Thioesterase domain-containing protein 1</fullName>
    </alternativeName>
</protein>
<dbReference type="Proteomes" id="UP000504623">
    <property type="component" value="Unplaced"/>
</dbReference>
<evidence type="ECO:0000256" key="3">
    <source>
        <dbReference type="ARBA" id="ARBA00022516"/>
    </source>
</evidence>
<keyword evidence="3" id="KW-0444">Lipid biosynthesis</keyword>
<evidence type="ECO:0000256" key="13">
    <source>
        <dbReference type="ARBA" id="ARBA00053731"/>
    </source>
</evidence>
<dbReference type="GO" id="GO:0016297">
    <property type="term" value="F:fatty acyl-[ACP] hydrolase activity"/>
    <property type="evidence" value="ECO:0007669"/>
    <property type="project" value="UniProtKB-EC"/>
</dbReference>
<evidence type="ECO:0000256" key="11">
    <source>
        <dbReference type="ARBA" id="ARBA00048536"/>
    </source>
</evidence>
<keyword evidence="7" id="KW-0275">Fatty acid biosynthesis</keyword>
<dbReference type="InterPro" id="IPR029058">
    <property type="entry name" value="AB_hydrolase_fold"/>
</dbReference>
<keyword evidence="4" id="KW-0378">Hydrolase</keyword>
<dbReference type="Gene3D" id="3.40.50.1820">
    <property type="entry name" value="alpha/beta hydrolase"/>
    <property type="match status" value="1"/>
</dbReference>
<evidence type="ECO:0000256" key="6">
    <source>
        <dbReference type="ARBA" id="ARBA00023098"/>
    </source>
</evidence>
<dbReference type="CTD" id="55301"/>
<sequence length="256" mass="28875">MGARPGKIVNCLYQNPKAIFRLICFPWAGGGSIHFAKWGQTIHDSMEVHSIRLAGRESRYEEPFASDFFHVVDEIICALLPILQDKPFAFFGHSMGSYIAFMTAARLKERHQLEPMHLFVSSANAPHVSVRLPIPEDKDLTENRIYHFLATNGGTPQNLIDNSHLQEHVPVLMADINLMRSFIFEIQSEAVLSCDLTCFLGSEDELIKGAEAWKAVTSGSFDLHCLPGNHFYLIESSIENFIKEYITKCLELTTLC</sequence>
<feature type="domain" description="Thioesterase" evidence="19">
    <location>
        <begin position="21"/>
        <end position="248"/>
    </location>
</feature>
<dbReference type="PANTHER" id="PTHR11487">
    <property type="entry name" value="THIOESTERASE"/>
    <property type="match status" value="1"/>
</dbReference>
<evidence type="ECO:0000256" key="17">
    <source>
        <dbReference type="ARBA" id="ARBA00076433"/>
    </source>
</evidence>
<evidence type="ECO:0000256" key="18">
    <source>
        <dbReference type="ARBA" id="ARBA00079653"/>
    </source>
</evidence>
<comment type="catalytic activity">
    <reaction evidence="11">
        <text>(9Z)-octadecenoyl-[ACP] + H2O = (9Z)-octadecenoate + holo-[ACP] + H(+)</text>
        <dbReference type="Rhea" id="RHEA:15057"/>
        <dbReference type="Rhea" id="RHEA-COMP:9685"/>
        <dbReference type="Rhea" id="RHEA-COMP:9924"/>
        <dbReference type="ChEBI" id="CHEBI:15377"/>
        <dbReference type="ChEBI" id="CHEBI:15378"/>
        <dbReference type="ChEBI" id="CHEBI:30823"/>
        <dbReference type="ChEBI" id="CHEBI:64479"/>
        <dbReference type="ChEBI" id="CHEBI:78783"/>
        <dbReference type="EC" id="3.1.2.14"/>
    </reaction>
</comment>
<evidence type="ECO:0000313" key="20">
    <source>
        <dbReference type="Proteomes" id="UP000504623"/>
    </source>
</evidence>
<comment type="function">
    <text evidence="13">Contributes to the release of free fatty acids from fatty acid synthase (FASN). Has broad substrate specificity, giving rise to a range of free fatty acids with chain lengths between 10 and 16 carbon atoms (C10 - C16).</text>
</comment>
<dbReference type="GO" id="GO:0051792">
    <property type="term" value="P:medium-chain fatty acid biosynthetic process"/>
    <property type="evidence" value="ECO:0007669"/>
    <property type="project" value="UniProtKB-ARBA"/>
</dbReference>
<dbReference type="ESTHER" id="chras-a0a9b0txq2">
    <property type="family name" value="Thioesterase"/>
</dbReference>
<evidence type="ECO:0000256" key="4">
    <source>
        <dbReference type="ARBA" id="ARBA00022801"/>
    </source>
</evidence>
<evidence type="ECO:0000256" key="2">
    <source>
        <dbReference type="ARBA" id="ARBA00012480"/>
    </source>
</evidence>
<dbReference type="OrthoDB" id="541883at2759"/>
<dbReference type="Pfam" id="PF00975">
    <property type="entry name" value="Thioesterase"/>
    <property type="match status" value="1"/>
</dbReference>
<keyword evidence="6" id="KW-0443">Lipid metabolism</keyword>
<comment type="catalytic activity">
    <reaction evidence="9">
        <text>dodecanoyl-CoA + H2O = dodecanoate + CoA + H(+)</text>
        <dbReference type="Rhea" id="RHEA:30135"/>
        <dbReference type="ChEBI" id="CHEBI:15377"/>
        <dbReference type="ChEBI" id="CHEBI:15378"/>
        <dbReference type="ChEBI" id="CHEBI:18262"/>
        <dbReference type="ChEBI" id="CHEBI:57287"/>
        <dbReference type="ChEBI" id="CHEBI:57375"/>
    </reaction>
    <physiologicalReaction direction="left-to-right" evidence="9">
        <dbReference type="Rhea" id="RHEA:30136"/>
    </physiologicalReaction>
</comment>
<name>A0A9B0TXQ2_CHRAS</name>
<keyword evidence="5" id="KW-0276">Fatty acid metabolism</keyword>
<evidence type="ECO:0000256" key="10">
    <source>
        <dbReference type="ARBA" id="ARBA00048180"/>
    </source>
</evidence>
<organism evidence="20 21">
    <name type="scientific">Chrysochloris asiatica</name>
    <name type="common">Cape golden mole</name>
    <dbReference type="NCBI Taxonomy" id="185453"/>
    <lineage>
        <taxon>Eukaryota</taxon>
        <taxon>Metazoa</taxon>
        <taxon>Chordata</taxon>
        <taxon>Craniata</taxon>
        <taxon>Vertebrata</taxon>
        <taxon>Euteleostomi</taxon>
        <taxon>Mammalia</taxon>
        <taxon>Eutheria</taxon>
        <taxon>Afrotheria</taxon>
        <taxon>Chrysochloridae</taxon>
        <taxon>Chrysochlorinae</taxon>
        <taxon>Chrysochloris</taxon>
    </lineage>
</organism>
<evidence type="ECO:0000256" key="12">
    <source>
        <dbReference type="ARBA" id="ARBA00052691"/>
    </source>
</evidence>
<keyword evidence="20" id="KW-1185">Reference proteome</keyword>
<evidence type="ECO:0000256" key="14">
    <source>
        <dbReference type="ARBA" id="ARBA00065224"/>
    </source>
</evidence>
<evidence type="ECO:0000256" key="7">
    <source>
        <dbReference type="ARBA" id="ARBA00023160"/>
    </source>
</evidence>
<evidence type="ECO:0000256" key="5">
    <source>
        <dbReference type="ARBA" id="ARBA00022832"/>
    </source>
</evidence>
<comment type="catalytic activity">
    <reaction evidence="8">
        <text>decanoyl-CoA + H2O = decanoate + CoA + H(+)</text>
        <dbReference type="Rhea" id="RHEA:40059"/>
        <dbReference type="ChEBI" id="CHEBI:15377"/>
        <dbReference type="ChEBI" id="CHEBI:15378"/>
        <dbReference type="ChEBI" id="CHEBI:27689"/>
        <dbReference type="ChEBI" id="CHEBI:57287"/>
        <dbReference type="ChEBI" id="CHEBI:61430"/>
    </reaction>
    <physiologicalReaction direction="left-to-right" evidence="8">
        <dbReference type="Rhea" id="RHEA:40060"/>
    </physiologicalReaction>
</comment>
<dbReference type="FunFam" id="3.40.50.1820:FF:000153">
    <property type="entry name" value="Surfactin synthase thioesterase subunit"/>
    <property type="match status" value="1"/>
</dbReference>
<dbReference type="PANTHER" id="PTHR11487:SF0">
    <property type="entry name" value="S-ACYL FATTY ACID SYNTHASE THIOESTERASE, MEDIUM CHAIN"/>
    <property type="match status" value="1"/>
</dbReference>
<dbReference type="EC" id="3.1.2.14" evidence="2"/>
<gene>
    <name evidence="21" type="primary">OLAH</name>
</gene>
<evidence type="ECO:0000256" key="9">
    <source>
        <dbReference type="ARBA" id="ARBA00048074"/>
    </source>
</evidence>
<comment type="subunit">
    <text evidence="14">Interacts (via C-terminus) with FASN.</text>
</comment>
<comment type="similarity">
    <text evidence="1">Belongs to the thioesterase family.</text>
</comment>
<comment type="catalytic activity">
    <reaction evidence="10">
        <text>tetradecanoyl-CoA + H2O = tetradecanoate + CoA + H(+)</text>
        <dbReference type="Rhea" id="RHEA:40119"/>
        <dbReference type="ChEBI" id="CHEBI:15377"/>
        <dbReference type="ChEBI" id="CHEBI:15378"/>
        <dbReference type="ChEBI" id="CHEBI:30807"/>
        <dbReference type="ChEBI" id="CHEBI:57287"/>
        <dbReference type="ChEBI" id="CHEBI:57385"/>
    </reaction>
    <physiologicalReaction direction="left-to-right" evidence="10">
        <dbReference type="Rhea" id="RHEA:40120"/>
    </physiologicalReaction>
</comment>